<dbReference type="RefSeq" id="WP_039612018.1">
    <property type="nucleotide sequence ID" value="NZ_JWIC01000010.1"/>
</dbReference>
<name>A0A0C1ML25_9GAMM</name>
<dbReference type="EMBL" id="JWIC01000010">
    <property type="protein sequence ID" value="KID55128.1"/>
    <property type="molecule type" value="Genomic_DNA"/>
</dbReference>
<protein>
    <submittedName>
        <fullName evidence="2">Uncharacterized protein</fullName>
    </submittedName>
</protein>
<dbReference type="OrthoDB" id="240809at2"/>
<sequence>MTTKLKLQRVIAFTLLISSSVTAQVSNLTKTSPKVTGPYLGQTPPHLIPKPFAPGIVDTDKYLESEVLFLPDMSALSFTRYGEQADSTFYLMQYQNNQWYHKQIPAEEVKTYSEQFSPSVEKLKSIPVFKNIPVVGYTTSSDGTHYFYVLDLKDGSGHMSYSRRINGHYEPPIKMSSAINQGKYIAHPFIAPDESYLMWDAEVEGANTPDIFISFKQKDGSWGEAINMGDTINTPLYEQRPKVTPDGKYLFYWKGDVKTSADGSRYVIGGPHWVDAKIIDTLRPKT</sequence>
<organism evidence="2 3">
    <name type="scientific">Pseudoalteromonas luteoviolacea</name>
    <dbReference type="NCBI Taxonomy" id="43657"/>
    <lineage>
        <taxon>Bacteria</taxon>
        <taxon>Pseudomonadati</taxon>
        <taxon>Pseudomonadota</taxon>
        <taxon>Gammaproteobacteria</taxon>
        <taxon>Alteromonadales</taxon>
        <taxon>Pseudoalteromonadaceae</taxon>
        <taxon>Pseudoalteromonas</taxon>
    </lineage>
</organism>
<reference evidence="2 3" key="1">
    <citation type="submission" date="2014-12" db="EMBL/GenBank/DDBJ databases">
        <title>Draft Genome Sequence of Pseudoalteromonas luteoviolacea HI1.</title>
        <authorList>
            <person name="Asahina A.Y."/>
            <person name="Hadfield M.G."/>
        </authorList>
    </citation>
    <scope>NUCLEOTIDE SEQUENCE [LARGE SCALE GENOMIC DNA]</scope>
    <source>
        <strain evidence="2 3">HI1</strain>
    </source>
</reference>
<evidence type="ECO:0000313" key="3">
    <source>
        <dbReference type="Proteomes" id="UP000031327"/>
    </source>
</evidence>
<dbReference type="AlphaFoldDB" id="A0A0C1ML25"/>
<dbReference type="Proteomes" id="UP000031327">
    <property type="component" value="Unassembled WGS sequence"/>
</dbReference>
<keyword evidence="1" id="KW-0732">Signal</keyword>
<evidence type="ECO:0000313" key="2">
    <source>
        <dbReference type="EMBL" id="KID55128.1"/>
    </source>
</evidence>
<accession>A0A0C1ML25</accession>
<comment type="caution">
    <text evidence="2">The sequence shown here is derived from an EMBL/GenBank/DDBJ whole genome shotgun (WGS) entry which is preliminary data.</text>
</comment>
<evidence type="ECO:0000256" key="1">
    <source>
        <dbReference type="SAM" id="SignalP"/>
    </source>
</evidence>
<dbReference type="SUPFAM" id="SSF82171">
    <property type="entry name" value="DPP6 N-terminal domain-like"/>
    <property type="match status" value="1"/>
</dbReference>
<gene>
    <name evidence="2" type="ORF">JF50_25335</name>
</gene>
<feature type="signal peptide" evidence="1">
    <location>
        <begin position="1"/>
        <end position="23"/>
    </location>
</feature>
<feature type="chain" id="PRO_5002153737" evidence="1">
    <location>
        <begin position="24"/>
        <end position="286"/>
    </location>
</feature>
<proteinExistence type="predicted"/>